<proteinExistence type="predicted"/>
<dbReference type="Proteomes" id="UP000824007">
    <property type="component" value="Unassembled WGS sequence"/>
</dbReference>
<keyword evidence="2 4" id="KW-0378">Hydrolase</keyword>
<organism evidence="4 5">
    <name type="scientific">Candidatus Eisenbergiella pullistercoris</name>
    <dbReference type="NCBI Taxonomy" id="2838555"/>
    <lineage>
        <taxon>Bacteria</taxon>
        <taxon>Bacillati</taxon>
        <taxon>Bacillota</taxon>
        <taxon>Clostridia</taxon>
        <taxon>Lachnospirales</taxon>
        <taxon>Lachnospiraceae</taxon>
        <taxon>Eisenbergiella</taxon>
    </lineage>
</organism>
<comment type="caution">
    <text evidence="4">The sequence shown here is derived from an EMBL/GenBank/DDBJ whole genome shotgun (WGS) entry which is preliminary data.</text>
</comment>
<reference evidence="4" key="1">
    <citation type="journal article" date="2021" name="PeerJ">
        <title>Extensive microbial diversity within the chicken gut microbiome revealed by metagenomics and culture.</title>
        <authorList>
            <person name="Gilroy R."/>
            <person name="Ravi A."/>
            <person name="Getino M."/>
            <person name="Pursley I."/>
            <person name="Horton D.L."/>
            <person name="Alikhan N.F."/>
            <person name="Baker D."/>
            <person name="Gharbi K."/>
            <person name="Hall N."/>
            <person name="Watson M."/>
            <person name="Adriaenssens E.M."/>
            <person name="Foster-Nyarko E."/>
            <person name="Jarju S."/>
            <person name="Secka A."/>
            <person name="Antonio M."/>
            <person name="Oren A."/>
            <person name="Chaudhuri R.R."/>
            <person name="La Ragione R."/>
            <person name="Hildebrand F."/>
            <person name="Pallen M.J."/>
        </authorList>
    </citation>
    <scope>NUCLEOTIDE SEQUENCE</scope>
    <source>
        <strain evidence="4">ChiSxjej3B15-24422</strain>
    </source>
</reference>
<dbReference type="Gene3D" id="3.90.79.10">
    <property type="entry name" value="Nucleoside Triphosphate Pyrophosphohydrolase"/>
    <property type="match status" value="1"/>
</dbReference>
<dbReference type="InterPro" id="IPR000086">
    <property type="entry name" value="NUDIX_hydrolase_dom"/>
</dbReference>
<evidence type="ECO:0000313" key="4">
    <source>
        <dbReference type="EMBL" id="HIY61277.1"/>
    </source>
</evidence>
<reference evidence="4" key="2">
    <citation type="submission" date="2021-04" db="EMBL/GenBank/DDBJ databases">
        <authorList>
            <person name="Gilroy R."/>
        </authorList>
    </citation>
    <scope>NUCLEOTIDE SEQUENCE</scope>
    <source>
        <strain evidence="4">ChiSxjej3B15-24422</strain>
    </source>
</reference>
<protein>
    <submittedName>
        <fullName evidence="4">NUDIX hydrolase</fullName>
    </submittedName>
</protein>
<dbReference type="InterPro" id="IPR015797">
    <property type="entry name" value="NUDIX_hydrolase-like_dom_sf"/>
</dbReference>
<name>A0A9D1YU87_9FIRM</name>
<dbReference type="EMBL" id="DXDD01000142">
    <property type="protein sequence ID" value="HIY61277.1"/>
    <property type="molecule type" value="Genomic_DNA"/>
</dbReference>
<accession>A0A9D1YU87</accession>
<dbReference type="PROSITE" id="PS51462">
    <property type="entry name" value="NUDIX"/>
    <property type="match status" value="1"/>
</dbReference>
<comment type="cofactor">
    <cofactor evidence="1">
        <name>Mg(2+)</name>
        <dbReference type="ChEBI" id="CHEBI:18420"/>
    </cofactor>
</comment>
<dbReference type="GO" id="GO:0016787">
    <property type="term" value="F:hydrolase activity"/>
    <property type="evidence" value="ECO:0007669"/>
    <property type="project" value="UniProtKB-KW"/>
</dbReference>
<sequence>MMNRENTNWGQSVTGVVFKNNKVLLARHTYGDGKGMLIVPGGYVECGETPQAALVREYKEETGILVKPCDIIAVRFNMHDWYIAFRAEYLSGDASSDHDENDEVIWLDVEEALTREDVPDLTKKLIQSAAANRKGLQYTDYEGSTRHAPYSLYCL</sequence>
<dbReference type="SUPFAM" id="SSF55811">
    <property type="entry name" value="Nudix"/>
    <property type="match status" value="1"/>
</dbReference>
<dbReference type="PANTHER" id="PTHR43046:SF14">
    <property type="entry name" value="MUTT_NUDIX FAMILY PROTEIN"/>
    <property type="match status" value="1"/>
</dbReference>
<dbReference type="PANTHER" id="PTHR43046">
    <property type="entry name" value="GDP-MANNOSE MANNOSYL HYDROLASE"/>
    <property type="match status" value="1"/>
</dbReference>
<dbReference type="AlphaFoldDB" id="A0A9D1YU87"/>
<evidence type="ECO:0000313" key="5">
    <source>
        <dbReference type="Proteomes" id="UP000824007"/>
    </source>
</evidence>
<dbReference type="InterPro" id="IPR020476">
    <property type="entry name" value="Nudix_hydrolase"/>
</dbReference>
<gene>
    <name evidence="4" type="ORF">H9831_11475</name>
</gene>
<dbReference type="Pfam" id="PF00293">
    <property type="entry name" value="NUDIX"/>
    <property type="match status" value="1"/>
</dbReference>
<dbReference type="PRINTS" id="PR00502">
    <property type="entry name" value="NUDIXFAMILY"/>
</dbReference>
<evidence type="ECO:0000259" key="3">
    <source>
        <dbReference type="PROSITE" id="PS51462"/>
    </source>
</evidence>
<evidence type="ECO:0000256" key="1">
    <source>
        <dbReference type="ARBA" id="ARBA00001946"/>
    </source>
</evidence>
<evidence type="ECO:0000256" key="2">
    <source>
        <dbReference type="ARBA" id="ARBA00022801"/>
    </source>
</evidence>
<feature type="domain" description="Nudix hydrolase" evidence="3">
    <location>
        <begin position="8"/>
        <end position="132"/>
    </location>
</feature>